<evidence type="ECO:0000256" key="1">
    <source>
        <dbReference type="SAM" id="MobiDB-lite"/>
    </source>
</evidence>
<dbReference type="Proteomes" id="UP000267606">
    <property type="component" value="Unassembled WGS sequence"/>
</dbReference>
<feature type="compositionally biased region" description="Basic residues" evidence="1">
    <location>
        <begin position="54"/>
        <end position="64"/>
    </location>
</feature>
<feature type="region of interest" description="Disordered" evidence="1">
    <location>
        <begin position="42"/>
        <end position="71"/>
    </location>
</feature>
<protein>
    <submittedName>
        <fullName evidence="2 4">Uncharacterized protein</fullName>
    </submittedName>
</protein>
<reference evidence="4" key="1">
    <citation type="submission" date="2016-06" db="UniProtKB">
        <authorList>
            <consortium name="WormBaseParasite"/>
        </authorList>
    </citation>
    <scope>IDENTIFICATION</scope>
</reference>
<reference evidence="2 3" key="2">
    <citation type="submission" date="2018-11" db="EMBL/GenBank/DDBJ databases">
        <authorList>
            <consortium name="Pathogen Informatics"/>
        </authorList>
    </citation>
    <scope>NUCLEOTIDE SEQUENCE [LARGE SCALE GENOMIC DNA]</scope>
</reference>
<dbReference type="EMBL" id="UZAJ01041027">
    <property type="protein sequence ID" value="VDP17984.1"/>
    <property type="molecule type" value="Genomic_DNA"/>
</dbReference>
<accession>A0A183I4H6</accession>
<evidence type="ECO:0000313" key="4">
    <source>
        <dbReference type="WBParaSite" id="OFLC_0001464901-mRNA-1"/>
    </source>
</evidence>
<sequence length="83" mass="10468">MNKVQEKFISEIYWERRKERKGERKYKNNLYIHHLRIKMNEMNDEGRMNERKKKEERRRKRGKRGTNEGREKIKVLPFLNSIY</sequence>
<feature type="compositionally biased region" description="Basic and acidic residues" evidence="1">
    <location>
        <begin position="42"/>
        <end position="53"/>
    </location>
</feature>
<keyword evidence="3" id="KW-1185">Reference proteome</keyword>
<dbReference type="WBParaSite" id="OFLC_0001464901-mRNA-1">
    <property type="protein sequence ID" value="OFLC_0001464901-mRNA-1"/>
    <property type="gene ID" value="OFLC_0001464901"/>
</dbReference>
<dbReference type="AlphaFoldDB" id="A0A183I4H6"/>
<evidence type="ECO:0000313" key="3">
    <source>
        <dbReference type="Proteomes" id="UP000267606"/>
    </source>
</evidence>
<organism evidence="4">
    <name type="scientific">Onchocerca flexuosa</name>
    <dbReference type="NCBI Taxonomy" id="387005"/>
    <lineage>
        <taxon>Eukaryota</taxon>
        <taxon>Metazoa</taxon>
        <taxon>Ecdysozoa</taxon>
        <taxon>Nematoda</taxon>
        <taxon>Chromadorea</taxon>
        <taxon>Rhabditida</taxon>
        <taxon>Spirurina</taxon>
        <taxon>Spiruromorpha</taxon>
        <taxon>Filarioidea</taxon>
        <taxon>Onchocercidae</taxon>
        <taxon>Onchocerca</taxon>
    </lineage>
</organism>
<proteinExistence type="predicted"/>
<gene>
    <name evidence="2" type="ORF">OFLC_LOCUS14638</name>
</gene>
<evidence type="ECO:0000313" key="2">
    <source>
        <dbReference type="EMBL" id="VDP17984.1"/>
    </source>
</evidence>
<name>A0A183I4H6_9BILA</name>